<evidence type="ECO:0000256" key="20">
    <source>
        <dbReference type="PROSITE-ProRule" id="PRU10141"/>
    </source>
</evidence>
<accession>A0A6J1ADC4</accession>
<dbReference type="FunFam" id="1.10.510.10:FF:000445">
    <property type="entry name" value="MDIS1-interacting receptor like kinase 2"/>
    <property type="match status" value="1"/>
</dbReference>
<dbReference type="GO" id="GO:0004674">
    <property type="term" value="F:protein serine/threonine kinase activity"/>
    <property type="evidence" value="ECO:0007669"/>
    <property type="project" value="UniProtKB-KW"/>
</dbReference>
<comment type="subcellular location">
    <subcellularLocation>
        <location evidence="1">Cell membrane</location>
        <topology evidence="1">Single-pass type I membrane protein</topology>
    </subcellularLocation>
</comment>
<evidence type="ECO:0000256" key="7">
    <source>
        <dbReference type="ARBA" id="ARBA00022679"/>
    </source>
</evidence>
<dbReference type="InterPro" id="IPR001611">
    <property type="entry name" value="Leu-rich_rpt"/>
</dbReference>
<keyword evidence="10" id="KW-0677">Repeat</keyword>
<dbReference type="Gene3D" id="3.30.200.20">
    <property type="entry name" value="Phosphorylase Kinase, domain 1"/>
    <property type="match status" value="1"/>
</dbReference>
<evidence type="ECO:0000256" key="17">
    <source>
        <dbReference type="ARBA" id="ARBA00023180"/>
    </source>
</evidence>
<dbReference type="PROSITE" id="PS51450">
    <property type="entry name" value="LRR"/>
    <property type="match status" value="1"/>
</dbReference>
<evidence type="ECO:0000256" key="1">
    <source>
        <dbReference type="ARBA" id="ARBA00004251"/>
    </source>
</evidence>
<dbReference type="Pfam" id="PF23598">
    <property type="entry name" value="LRR_14"/>
    <property type="match status" value="1"/>
</dbReference>
<proteinExistence type="predicted"/>
<evidence type="ECO:0000256" key="10">
    <source>
        <dbReference type="ARBA" id="ARBA00022737"/>
    </source>
</evidence>
<dbReference type="PROSITE" id="PS00109">
    <property type="entry name" value="PROTEIN_KINASE_TYR"/>
    <property type="match status" value="1"/>
</dbReference>
<dbReference type="FunFam" id="3.30.200.20:FF:000309">
    <property type="entry name" value="Leucine-rich repeat receptor protein kinase MSP1"/>
    <property type="match status" value="1"/>
</dbReference>
<dbReference type="InterPro" id="IPR003591">
    <property type="entry name" value="Leu-rich_rpt_typical-subtyp"/>
</dbReference>
<keyword evidence="9" id="KW-0732">Signal</keyword>
<dbReference type="InterPro" id="IPR032675">
    <property type="entry name" value="LRR_dom_sf"/>
</dbReference>
<dbReference type="InterPro" id="IPR000719">
    <property type="entry name" value="Prot_kinase_dom"/>
</dbReference>
<dbReference type="InterPro" id="IPR011009">
    <property type="entry name" value="Kinase-like_dom_sf"/>
</dbReference>
<comment type="catalytic activity">
    <reaction evidence="18">
        <text>L-threonyl-[protein] + ATP = O-phospho-L-threonyl-[protein] + ADP + H(+)</text>
        <dbReference type="Rhea" id="RHEA:46608"/>
        <dbReference type="Rhea" id="RHEA-COMP:11060"/>
        <dbReference type="Rhea" id="RHEA-COMP:11605"/>
        <dbReference type="ChEBI" id="CHEBI:15378"/>
        <dbReference type="ChEBI" id="CHEBI:30013"/>
        <dbReference type="ChEBI" id="CHEBI:30616"/>
        <dbReference type="ChEBI" id="CHEBI:61977"/>
        <dbReference type="ChEBI" id="CHEBI:456216"/>
        <dbReference type="EC" id="2.7.11.1"/>
    </reaction>
</comment>
<keyword evidence="17" id="KW-0325">Glycoprotein</keyword>
<dbReference type="FunFam" id="3.80.10.10:FF:000233">
    <property type="entry name" value="Leucine-rich repeat receptor-like protein kinase TDR"/>
    <property type="match status" value="1"/>
</dbReference>
<dbReference type="Pfam" id="PF00069">
    <property type="entry name" value="Pkinase"/>
    <property type="match status" value="1"/>
</dbReference>
<evidence type="ECO:0000256" key="4">
    <source>
        <dbReference type="ARBA" id="ARBA00022527"/>
    </source>
</evidence>
<dbReference type="Pfam" id="PF08263">
    <property type="entry name" value="LRRNT_2"/>
    <property type="match status" value="1"/>
</dbReference>
<protein>
    <recommendedName>
        <fullName evidence="2">non-specific serine/threonine protein kinase</fullName>
        <ecNumber evidence="2">2.7.11.1</ecNumber>
    </recommendedName>
</protein>
<keyword evidence="23" id="KW-1185">Reference proteome</keyword>
<dbReference type="FunFam" id="3.80.10.10:FF:000400">
    <property type="entry name" value="Nuclear pore complex protein NUP107"/>
    <property type="match status" value="1"/>
</dbReference>
<gene>
    <name evidence="24" type="primary">LOC110417262</name>
</gene>
<dbReference type="Pfam" id="PF00560">
    <property type="entry name" value="LRR_1"/>
    <property type="match status" value="8"/>
</dbReference>
<feature type="domain" description="Protein kinase" evidence="22">
    <location>
        <begin position="722"/>
        <end position="996"/>
    </location>
</feature>
<dbReference type="SUPFAM" id="SSF52047">
    <property type="entry name" value="RNI-like"/>
    <property type="match status" value="1"/>
</dbReference>
<name>A0A6J1ADC4_9ROSI</name>
<feature type="binding site" evidence="20">
    <location>
        <position position="751"/>
    </location>
    <ligand>
        <name>ATP</name>
        <dbReference type="ChEBI" id="CHEBI:30616"/>
    </ligand>
</feature>
<dbReference type="InterPro" id="IPR013210">
    <property type="entry name" value="LRR_N_plant-typ"/>
</dbReference>
<evidence type="ECO:0000256" key="13">
    <source>
        <dbReference type="ARBA" id="ARBA00022840"/>
    </source>
</evidence>
<dbReference type="GO" id="GO:0005524">
    <property type="term" value="F:ATP binding"/>
    <property type="evidence" value="ECO:0007669"/>
    <property type="project" value="UniProtKB-UniRule"/>
</dbReference>
<keyword evidence="14 21" id="KW-1133">Transmembrane helix</keyword>
<evidence type="ECO:0000256" key="9">
    <source>
        <dbReference type="ARBA" id="ARBA00022729"/>
    </source>
</evidence>
<sequence length="1017" mass="112785">MYSYSFDSISLLMASSVQKLLLVIYFFVFLSIYLLSPTSSLAATIAGDQEIEAAKEAKALLKWKSSLYNQSQSILSSWNGSNPCNWVGIACNNDGSVTNISLGNYSLKGTLHFFNFWSFPNLIRLELRENLLFGTIPSYIGNLSKLSFLDLAYNGLSGSIPSELSFLSSLGHISLDHNNISSTIPQEIGKLRSLSQLILHENKLIGNIPSSIGNLSNLVNLYLGDNELSGSIPEELGMLRALDLFDLARNHLTGTIPSSIGNMTKLSFLYLFSNELSGPIPAELGMLRSLHQLQLWNNSLTGKIPDSIGNLSNMDRLHLFMNELSGPIPSGINNITHFKSFQLAENELTGNLPENICLGGLLEILTVENNHFSGPIPKTLKNCTSLIRVKLERNQLSGNIAEGFGMHPNLNYIDLSYNQLFGELSDNWGQCHNLTSLKSSNNNISGQISPNLGEARQLQILDLSFNHLTGEIPKELGRLTSLTILLLDYNQLSGRIPPEIQMLSDLRSLSLAANGMSASIPSQLGQCSNLIYLNLSRNKFNEDIPSEIGKLQFLQIVDLSHNILAGKLPSQLSQLQRLETLDLSHNRIFGSIPSTFDNMLSLTSVDISYNQFEGRLPNSKAFSEAPFESLRNNKDLCGDSPGLNPCPSTSQNPRGRKGNRVLLILVLLFGSLALLFIIVVISLFLWKRLRDKENESREEQITIWCYDRKLEHSDISKATEGFDSKHCIGVGGFGSVYKAELPTGQVLAIKKLHTPLEAGMTILKAFTSEVHVLANIRHRNIAKLYGFCWHPQYCFLAYEFFEGGSLAMLLSSEEKAMKFDWIKRINVIKGVSYALSYMHHDCSAPIVHRDISSKNVLLDMEYEAHISDFGTARLLKPDSSNWTSFAGTFGYSAPELAYTMAVNEKCDVYSFGVVALEIIMGRHPGDLISSLSSSTYHHLLLKDLLDQRISPPANQMVANIVFLIKAVFLCLHSNPESRPTMQQVSQYLSIPRPDFLEQFHMLTLGEVLGLEAEAATP</sequence>
<keyword evidence="3" id="KW-1003">Cell membrane</keyword>
<evidence type="ECO:0000256" key="14">
    <source>
        <dbReference type="ARBA" id="ARBA00022989"/>
    </source>
</evidence>
<evidence type="ECO:0000256" key="3">
    <source>
        <dbReference type="ARBA" id="ARBA00022475"/>
    </source>
</evidence>
<dbReference type="AlphaFoldDB" id="A0A6J1ADC4"/>
<dbReference type="EC" id="2.7.11.1" evidence="2"/>
<evidence type="ECO:0000256" key="11">
    <source>
        <dbReference type="ARBA" id="ARBA00022741"/>
    </source>
</evidence>
<feature type="transmembrane region" description="Helical" evidence="21">
    <location>
        <begin position="661"/>
        <end position="686"/>
    </location>
</feature>
<dbReference type="SUPFAM" id="SSF52058">
    <property type="entry name" value="L domain-like"/>
    <property type="match status" value="1"/>
</dbReference>
<keyword evidence="12" id="KW-0418">Kinase</keyword>
<dbReference type="InterPro" id="IPR051716">
    <property type="entry name" value="Plant_RL_S/T_kinase"/>
</dbReference>
<keyword evidence="13 20" id="KW-0067">ATP-binding</keyword>
<evidence type="ECO:0000256" key="2">
    <source>
        <dbReference type="ARBA" id="ARBA00012513"/>
    </source>
</evidence>
<dbReference type="GO" id="GO:0009791">
    <property type="term" value="P:post-embryonic development"/>
    <property type="evidence" value="ECO:0007669"/>
    <property type="project" value="UniProtKB-ARBA"/>
</dbReference>
<comment type="catalytic activity">
    <reaction evidence="19">
        <text>L-seryl-[protein] + ATP = O-phospho-L-seryl-[protein] + ADP + H(+)</text>
        <dbReference type="Rhea" id="RHEA:17989"/>
        <dbReference type="Rhea" id="RHEA-COMP:9863"/>
        <dbReference type="Rhea" id="RHEA-COMP:11604"/>
        <dbReference type="ChEBI" id="CHEBI:15378"/>
        <dbReference type="ChEBI" id="CHEBI:29999"/>
        <dbReference type="ChEBI" id="CHEBI:30616"/>
        <dbReference type="ChEBI" id="CHEBI:83421"/>
        <dbReference type="ChEBI" id="CHEBI:456216"/>
        <dbReference type="EC" id="2.7.11.1"/>
    </reaction>
</comment>
<dbReference type="PANTHER" id="PTHR48053:SF168">
    <property type="entry name" value="LRR RECEPTOR-LIKE KINASE FAMILY PROTEIN"/>
    <property type="match status" value="1"/>
</dbReference>
<dbReference type="PROSITE" id="PS50011">
    <property type="entry name" value="PROTEIN_KINASE_DOM"/>
    <property type="match status" value="1"/>
</dbReference>
<dbReference type="PROSITE" id="PS00107">
    <property type="entry name" value="PROTEIN_KINASE_ATP"/>
    <property type="match status" value="1"/>
</dbReference>
<dbReference type="PRINTS" id="PR00019">
    <property type="entry name" value="LEURICHRPT"/>
</dbReference>
<dbReference type="FunFam" id="3.80.10.10:FF:000416">
    <property type="entry name" value="Probable leucine-rich repeat receptor-like protein kinase At5g63930"/>
    <property type="match status" value="1"/>
</dbReference>
<keyword evidence="11 20" id="KW-0547">Nucleotide-binding</keyword>
<keyword evidence="4" id="KW-0723">Serine/threonine-protein kinase</keyword>
<evidence type="ECO:0000256" key="18">
    <source>
        <dbReference type="ARBA" id="ARBA00047899"/>
    </source>
</evidence>
<dbReference type="Gene3D" id="3.80.10.10">
    <property type="entry name" value="Ribonuclease Inhibitor"/>
    <property type="match status" value="3"/>
</dbReference>
<evidence type="ECO:0000259" key="22">
    <source>
        <dbReference type="PROSITE" id="PS50011"/>
    </source>
</evidence>
<dbReference type="PANTHER" id="PTHR48053">
    <property type="entry name" value="LEUCINE RICH REPEAT FAMILY PROTEIN, EXPRESSED"/>
    <property type="match status" value="1"/>
</dbReference>
<evidence type="ECO:0000256" key="15">
    <source>
        <dbReference type="ARBA" id="ARBA00023136"/>
    </source>
</evidence>
<keyword evidence="15 21" id="KW-0472">Membrane</keyword>
<evidence type="ECO:0000256" key="5">
    <source>
        <dbReference type="ARBA" id="ARBA00022553"/>
    </source>
</evidence>
<reference evidence="24" key="1">
    <citation type="submission" date="2025-08" db="UniProtKB">
        <authorList>
            <consortium name="RefSeq"/>
        </authorList>
    </citation>
    <scope>IDENTIFICATION</scope>
    <source>
        <tissue evidence="24">Leaf</tissue>
    </source>
</reference>
<dbReference type="InterPro" id="IPR008266">
    <property type="entry name" value="Tyr_kinase_AS"/>
</dbReference>
<evidence type="ECO:0000256" key="21">
    <source>
        <dbReference type="SAM" id="Phobius"/>
    </source>
</evidence>
<dbReference type="InterPro" id="IPR055414">
    <property type="entry name" value="LRR_R13L4/SHOC2-like"/>
</dbReference>
<evidence type="ECO:0000256" key="16">
    <source>
        <dbReference type="ARBA" id="ARBA00023170"/>
    </source>
</evidence>
<dbReference type="Gene3D" id="1.10.510.10">
    <property type="entry name" value="Transferase(Phosphotransferase) domain 1"/>
    <property type="match status" value="1"/>
</dbReference>
<dbReference type="InterPro" id="IPR017441">
    <property type="entry name" value="Protein_kinase_ATP_BS"/>
</dbReference>
<evidence type="ECO:0000256" key="12">
    <source>
        <dbReference type="ARBA" id="ARBA00022777"/>
    </source>
</evidence>
<evidence type="ECO:0000256" key="19">
    <source>
        <dbReference type="ARBA" id="ARBA00048679"/>
    </source>
</evidence>
<keyword evidence="16" id="KW-0675">Receptor</keyword>
<dbReference type="GeneID" id="110417262"/>
<evidence type="ECO:0000313" key="23">
    <source>
        <dbReference type="Proteomes" id="UP000504621"/>
    </source>
</evidence>
<keyword evidence="5" id="KW-0597">Phosphoprotein</keyword>
<keyword evidence="8 21" id="KW-0812">Transmembrane</keyword>
<keyword evidence="6" id="KW-0433">Leucine-rich repeat</keyword>
<dbReference type="SUPFAM" id="SSF56112">
    <property type="entry name" value="Protein kinase-like (PK-like)"/>
    <property type="match status" value="1"/>
</dbReference>
<evidence type="ECO:0000313" key="24">
    <source>
        <dbReference type="RefSeq" id="XP_021285192.1"/>
    </source>
</evidence>
<evidence type="ECO:0000256" key="6">
    <source>
        <dbReference type="ARBA" id="ARBA00022614"/>
    </source>
</evidence>
<dbReference type="RefSeq" id="XP_021285192.1">
    <property type="nucleotide sequence ID" value="XM_021429517.1"/>
</dbReference>
<evidence type="ECO:0000256" key="8">
    <source>
        <dbReference type="ARBA" id="ARBA00022692"/>
    </source>
</evidence>
<keyword evidence="7" id="KW-0808">Transferase</keyword>
<dbReference type="GO" id="GO:0005886">
    <property type="term" value="C:plasma membrane"/>
    <property type="evidence" value="ECO:0007669"/>
    <property type="project" value="UniProtKB-SubCell"/>
</dbReference>
<organism evidence="23 24">
    <name type="scientific">Herrania umbratica</name>
    <dbReference type="NCBI Taxonomy" id="108875"/>
    <lineage>
        <taxon>Eukaryota</taxon>
        <taxon>Viridiplantae</taxon>
        <taxon>Streptophyta</taxon>
        <taxon>Embryophyta</taxon>
        <taxon>Tracheophyta</taxon>
        <taxon>Spermatophyta</taxon>
        <taxon>Magnoliopsida</taxon>
        <taxon>eudicotyledons</taxon>
        <taxon>Gunneridae</taxon>
        <taxon>Pentapetalae</taxon>
        <taxon>rosids</taxon>
        <taxon>malvids</taxon>
        <taxon>Malvales</taxon>
        <taxon>Malvaceae</taxon>
        <taxon>Byttnerioideae</taxon>
        <taxon>Herrania</taxon>
    </lineage>
</organism>
<dbReference type="SMART" id="SM00369">
    <property type="entry name" value="LRR_TYP"/>
    <property type="match status" value="8"/>
</dbReference>
<dbReference type="Proteomes" id="UP000504621">
    <property type="component" value="Unplaced"/>
</dbReference>
<dbReference type="OrthoDB" id="676979at2759"/>